<dbReference type="EMBL" id="CAJHUC010000659">
    <property type="protein sequence ID" value="CAD7697442.1"/>
    <property type="molecule type" value="Genomic_DNA"/>
</dbReference>
<reference evidence="1" key="1">
    <citation type="submission" date="2020-12" db="EMBL/GenBank/DDBJ databases">
        <authorList>
            <person name="Iha C."/>
        </authorList>
    </citation>
    <scope>NUCLEOTIDE SEQUENCE</scope>
</reference>
<proteinExistence type="predicted"/>
<accession>A0A8S1IQH4</accession>
<gene>
    <name evidence="1" type="ORF">OSTQU699_LOCUS2803</name>
</gene>
<evidence type="ECO:0000313" key="1">
    <source>
        <dbReference type="EMBL" id="CAD7697442.1"/>
    </source>
</evidence>
<keyword evidence="2" id="KW-1185">Reference proteome</keyword>
<dbReference type="Proteomes" id="UP000708148">
    <property type="component" value="Unassembled WGS sequence"/>
</dbReference>
<dbReference type="AlphaFoldDB" id="A0A8S1IQH4"/>
<protein>
    <submittedName>
        <fullName evidence="1">Uncharacterized protein</fullName>
    </submittedName>
</protein>
<name>A0A8S1IQH4_9CHLO</name>
<comment type="caution">
    <text evidence="1">The sequence shown here is derived from an EMBL/GenBank/DDBJ whole genome shotgun (WGS) entry which is preliminary data.</text>
</comment>
<sequence length="152" mass="17032">MNVGWLAMVIDGLQICILGVAPRKSICSAMVTCMLVRQPWVFAHGLTQGICHRAAIYAASSVGRREQKEAFDEKSILSVERAPGRDVRDGEQEREDCSWHGRRHCGAWRQFGAERMPLLKIMNLLSGSGFISSNAQTCQFLQIMLKRSCKSF</sequence>
<evidence type="ECO:0000313" key="2">
    <source>
        <dbReference type="Proteomes" id="UP000708148"/>
    </source>
</evidence>
<organism evidence="1 2">
    <name type="scientific">Ostreobium quekettii</name>
    <dbReference type="NCBI Taxonomy" id="121088"/>
    <lineage>
        <taxon>Eukaryota</taxon>
        <taxon>Viridiplantae</taxon>
        <taxon>Chlorophyta</taxon>
        <taxon>core chlorophytes</taxon>
        <taxon>Ulvophyceae</taxon>
        <taxon>TCBD clade</taxon>
        <taxon>Bryopsidales</taxon>
        <taxon>Ostreobineae</taxon>
        <taxon>Ostreobiaceae</taxon>
        <taxon>Ostreobium</taxon>
    </lineage>
</organism>